<evidence type="ECO:0000256" key="1">
    <source>
        <dbReference type="SAM" id="SignalP"/>
    </source>
</evidence>
<feature type="signal peptide" evidence="1">
    <location>
        <begin position="1"/>
        <end position="22"/>
    </location>
</feature>
<gene>
    <name evidence="2" type="ORF">GS398_17410</name>
</gene>
<feature type="chain" id="PRO_5029868788" description="Carboxypeptidase regulatory-like domain-containing protein" evidence="1">
    <location>
        <begin position="23"/>
        <end position="922"/>
    </location>
</feature>
<evidence type="ECO:0000313" key="3">
    <source>
        <dbReference type="Proteomes" id="UP000451233"/>
    </source>
</evidence>
<accession>A0A7K1Y1K5</accession>
<protein>
    <recommendedName>
        <fullName evidence="4">Carboxypeptidase regulatory-like domain-containing protein</fullName>
    </recommendedName>
</protein>
<evidence type="ECO:0008006" key="4">
    <source>
        <dbReference type="Google" id="ProtNLM"/>
    </source>
</evidence>
<comment type="caution">
    <text evidence="2">The sequence shown here is derived from an EMBL/GenBank/DDBJ whole genome shotgun (WGS) entry which is preliminary data.</text>
</comment>
<name>A0A7K1Y1K5_9SPHI</name>
<dbReference type="RefSeq" id="WP_160908088.1">
    <property type="nucleotide sequence ID" value="NZ_WVHS01000004.1"/>
</dbReference>
<dbReference type="AlphaFoldDB" id="A0A7K1Y1K5"/>
<dbReference type="Gene3D" id="2.60.40.1930">
    <property type="match status" value="1"/>
</dbReference>
<sequence length="922" mass="102280">MKSLRLYCLLSFAFYGTGTAYAQIPTRESVRVVLGAMTSFAESHPIEKAYVQLDKPWYVQGDTLWFKTYLFNAKDLTGATRSGLLYTEVANDSNKVIKREMIPLLYGLGRANIAIDKTFPAGSYTLRVYTNWMRNFGEDFIPVARFEVSELNEKDWMVNARIRVEKKSSGDSARLALRFADLNKEPVALREMRLSVLAGKKTLYKEDLETKLDGSLEVTLPLGQRSIADNLSVLVEDRRNGQGKRKLSFPVTPENLENIDLQFLPEGGNLVGHLETTVGFKAIGEDGKGRNISGTVLNSKLQEVGAFKSGHLGMGAFPLDPFPGETYTAKVVLPGGAVKTYPLPAVKNTGTVLRVADIAGSDSLEVTVAFSEDLVQAAAMYYLVAQTRGVPCYGASFNASKGTATMKLSKKLFATGIVRFTLLNETKTPLNERIVFVNHHDQLRLAIYAKPQYQVRDSIALRVQVTGETGEPVRGTFSLAVTDDSQVKRDSTKETSLLASMLLTSDLKGAVEDPGYYFTAGAGVSRDIDHLMLTQGWVGYSWLQVFGKPSAPPFEAEKSFTVRGRVTNIMNKPVANSGLVLLSKKPTAILDTVTNEQGIFTFRNLPVSDSTAFFLQARNKKGKSFNVGIEVNEFVPPMFTQPQERIAPWYLNTDPLRLNFITHKVQEKKEDAKKYGGILMNEVAIRTKRVITGSKNLNGPGEADLILDEEFMVKSGRKTLGDLLKENVKGFALKGFKGGRWFYMVNDMLVHLIIDGTNVDFTRMEGTSYREHLETFFSYYSADDIKGIEVMRTGKYQMSYNTRFLPPLSIPWEHCFIEVTTRTGHGPFMKKTTGTYVFRPLPLSVPATFYSPRYDVKTTLAAGSDRRSTIFWAPDIVTDKDGMATVSFFAADLPGTYTVIVEGSDMQGALGSARKVLAVEKK</sequence>
<evidence type="ECO:0000313" key="2">
    <source>
        <dbReference type="EMBL" id="MXV17082.1"/>
    </source>
</evidence>
<organism evidence="2 3">
    <name type="scientific">Hufsiella ginkgonis</name>
    <dbReference type="NCBI Taxonomy" id="2695274"/>
    <lineage>
        <taxon>Bacteria</taxon>
        <taxon>Pseudomonadati</taxon>
        <taxon>Bacteroidota</taxon>
        <taxon>Sphingobacteriia</taxon>
        <taxon>Sphingobacteriales</taxon>
        <taxon>Sphingobacteriaceae</taxon>
        <taxon>Hufsiella</taxon>
    </lineage>
</organism>
<dbReference type="EMBL" id="WVHS01000004">
    <property type="protein sequence ID" value="MXV17082.1"/>
    <property type="molecule type" value="Genomic_DNA"/>
</dbReference>
<reference evidence="2 3" key="1">
    <citation type="submission" date="2019-11" db="EMBL/GenBank/DDBJ databases">
        <title>Pedobacter sp. HMF7056 Genome sequencing and assembly.</title>
        <authorList>
            <person name="Kang H."/>
            <person name="Kim H."/>
            <person name="Joh K."/>
        </authorList>
    </citation>
    <scope>NUCLEOTIDE SEQUENCE [LARGE SCALE GENOMIC DNA]</scope>
    <source>
        <strain evidence="2 3">HMF7056</strain>
    </source>
</reference>
<keyword evidence="3" id="KW-1185">Reference proteome</keyword>
<keyword evidence="1" id="KW-0732">Signal</keyword>
<proteinExistence type="predicted"/>
<dbReference type="Proteomes" id="UP000451233">
    <property type="component" value="Unassembled WGS sequence"/>
</dbReference>